<dbReference type="Proteomes" id="UP000300142">
    <property type="component" value="Unassembled WGS sequence"/>
</dbReference>
<accession>A0A480A4Q9</accession>
<feature type="domain" description="Swt1-like HEPN" evidence="1">
    <location>
        <begin position="2"/>
        <end position="64"/>
    </location>
</feature>
<reference evidence="3" key="1">
    <citation type="submission" date="2019-02" db="EMBL/GenBank/DDBJ databases">
        <title>Draft genome sequence of Sphaerospermopsis reniformis NIES-1949.</title>
        <authorList>
            <person name="Yamaguchi H."/>
            <person name="Suzuki S."/>
            <person name="Kawachi M."/>
        </authorList>
    </citation>
    <scope>NUCLEOTIDE SEQUENCE [LARGE SCALE GENOMIC DNA]</scope>
    <source>
        <strain evidence="3">NIES-1949</strain>
    </source>
</reference>
<proteinExistence type="predicted"/>
<name>A0A480A4Q9_9CYAN</name>
<dbReference type="InterPro" id="IPR007555">
    <property type="entry name" value="DUF499"/>
</dbReference>
<sequence length="931" mass="105641">MSELLKVIWNQWHEVFKQTLGNAERNLIGELMTTRNAWAHNDSFSTDDTYRALDSINRLLTAISAPEADAVDKQKQELLRLRFEEQAKRETRKAISAIDTNPQAGLKPWREVVTPHPDVAAGRYQQAEFAADLWQVYQDEGSDEYRLPTEFFRRTYLTTGLQQLLTNALKRLSGQGGDPVIELQTNFGGGKTHAMLALYHLCFGVSADDLPGLEPVFTAAGVSQPPENVKTAVLVGNKISPGQPRKTKDGIVINTLWGELAWQLGGKEGYEMIRQADETATNPGDVLTQLFNRYSPCLILIDEWIAYARQLHDSKDLPGGTFDTHFTFAQTLSESAKNAKNTLLVVSIPASNIEIGGERGKEGLNRLKNAIGRVESPWRPASAEESFEIVRRRLFQPITDPNLFVARDAVVRAFSDMYRHQSQEFPLECREADYERRLKEAYPIHPELFDRLYSDWSSLDKFQCTRGVLRLMAQVINGLWQSGDRSLIILPANVPISEPSVQSELTRYLEESWLPVIEKDVDGTNSLPVILDSQNPNLGRYSACRRVTRTIYMGSAPTLQAANRGLEDRRIKLGCVQPGESAATFGDALRRLGDQATYLYIGDGNRYWISTQPNVIRTAQERANQIAQDQDRIIEEIIRRIKKDKNKGEFEGIHIFTTNTTNDIPDDENMGVRLVILSPKFPHTSKSKDSLAYETVGNILNSKGTSPRYCKNLLLFIAADRTKCDTLFENVSQFLAWDSIVKEKQEKILNLDTFQEKQAHKKQEETDTKVDNSILETYQWLLVPSQSDPQSPITWEELKLPGQDSFILRASRKALHEEYLITKFAPFLLNQLVLNPYLWQNVNHIEVKTLWKYLTNYLYLPRLKNAQVLLNTVQEGVAALLLTENFAYADGYDEAKQRYLGLKSSEHITVSLSQQSLVDLSEIYNGKMVER</sequence>
<evidence type="ECO:0000313" key="2">
    <source>
        <dbReference type="EMBL" id="GCL39965.1"/>
    </source>
</evidence>
<organism evidence="2 3">
    <name type="scientific">Sphaerospermopsis reniformis</name>
    <dbReference type="NCBI Taxonomy" id="531300"/>
    <lineage>
        <taxon>Bacteria</taxon>
        <taxon>Bacillati</taxon>
        <taxon>Cyanobacteriota</taxon>
        <taxon>Cyanophyceae</taxon>
        <taxon>Nostocales</taxon>
        <taxon>Aphanizomenonaceae</taxon>
        <taxon>Sphaerospermopsis</taxon>
    </lineage>
</organism>
<dbReference type="InterPro" id="IPR041650">
    <property type="entry name" value="HEPN_Swt1"/>
</dbReference>
<dbReference type="Pfam" id="PF18731">
    <property type="entry name" value="HEPN_Swt1"/>
    <property type="match status" value="1"/>
</dbReference>
<comment type="caution">
    <text evidence="2">The sequence shown here is derived from an EMBL/GenBank/DDBJ whole genome shotgun (WGS) entry which is preliminary data.</text>
</comment>
<dbReference type="Pfam" id="PF04465">
    <property type="entry name" value="DUF499"/>
    <property type="match status" value="1"/>
</dbReference>
<dbReference type="EMBL" id="BJCE01000363">
    <property type="protein sequence ID" value="GCL39965.1"/>
    <property type="molecule type" value="Genomic_DNA"/>
</dbReference>
<evidence type="ECO:0000313" key="3">
    <source>
        <dbReference type="Proteomes" id="UP000300142"/>
    </source>
</evidence>
<evidence type="ECO:0000259" key="1">
    <source>
        <dbReference type="Pfam" id="PF18731"/>
    </source>
</evidence>
<protein>
    <recommendedName>
        <fullName evidence="1">Swt1-like HEPN domain-containing protein</fullName>
    </recommendedName>
</protein>
<gene>
    <name evidence="2" type="ORF">SR1949_50960</name>
</gene>
<keyword evidence="3" id="KW-1185">Reference proteome</keyword>
<dbReference type="AlphaFoldDB" id="A0A480A4Q9"/>